<feature type="domain" description="VTT" evidence="7">
    <location>
        <begin position="96"/>
        <end position="184"/>
    </location>
</feature>
<proteinExistence type="predicted"/>
<evidence type="ECO:0000256" key="4">
    <source>
        <dbReference type="ARBA" id="ARBA00022989"/>
    </source>
</evidence>
<sequence length="284" mass="31268">MPEHSEGETENSQLLARPPVQLVVSTGETSSREKGFLVVPEWWASFVPSGYDYCNVRNFPRFALLVVLLTLVILAWQHLDSKSLEAGVRWLEKDHTLAFCTGRFLLRDWVESHVIHRFPQWAAVDSALSKEGWKLITLLRLSPIIPWNFLNYAAAITGVRFTSFTLSSALSVIPWTITLTYFGSLARSMADIFNGEAMPGGPVSYILFTLSGVMLVVLVAFATIISRQAVRAALKEGTSAGQNIIEELDRMAQVGSPSAGADSVVSPRAQMWSSPINRTVPGEA</sequence>
<name>A0AAW1NRE4_9CHLO</name>
<keyword evidence="5 6" id="KW-0472">Membrane</keyword>
<dbReference type="Pfam" id="PF09335">
    <property type="entry name" value="VTT_dom"/>
    <property type="match status" value="1"/>
</dbReference>
<reference evidence="8 9" key="1">
    <citation type="journal article" date="2024" name="Nat. Commun.">
        <title>Phylogenomics reveals the evolutionary origins of lichenization in chlorophyte algae.</title>
        <authorList>
            <person name="Puginier C."/>
            <person name="Libourel C."/>
            <person name="Otte J."/>
            <person name="Skaloud P."/>
            <person name="Haon M."/>
            <person name="Grisel S."/>
            <person name="Petersen M."/>
            <person name="Berrin J.G."/>
            <person name="Delaux P.M."/>
            <person name="Dal Grande F."/>
            <person name="Keller J."/>
        </authorList>
    </citation>
    <scope>NUCLEOTIDE SEQUENCE [LARGE SCALE GENOMIC DNA]</scope>
    <source>
        <strain evidence="8 9">SAG 2036</strain>
    </source>
</reference>
<dbReference type="GO" id="GO:0005886">
    <property type="term" value="C:plasma membrane"/>
    <property type="evidence" value="ECO:0007669"/>
    <property type="project" value="UniProtKB-SubCell"/>
</dbReference>
<evidence type="ECO:0000259" key="7">
    <source>
        <dbReference type="Pfam" id="PF09335"/>
    </source>
</evidence>
<feature type="transmembrane region" description="Helical" evidence="6">
    <location>
        <begin position="62"/>
        <end position="79"/>
    </location>
</feature>
<keyword evidence="3 6" id="KW-0812">Transmembrane</keyword>
<evidence type="ECO:0000313" key="9">
    <source>
        <dbReference type="Proteomes" id="UP001465755"/>
    </source>
</evidence>
<evidence type="ECO:0000256" key="2">
    <source>
        <dbReference type="ARBA" id="ARBA00022475"/>
    </source>
</evidence>
<keyword evidence="9" id="KW-1185">Reference proteome</keyword>
<evidence type="ECO:0000256" key="5">
    <source>
        <dbReference type="ARBA" id="ARBA00023136"/>
    </source>
</evidence>
<feature type="transmembrane region" description="Helical" evidence="6">
    <location>
        <begin position="161"/>
        <end position="183"/>
    </location>
</feature>
<dbReference type="PANTHER" id="PTHR12677">
    <property type="entry name" value="GOLGI APPARATUS MEMBRANE PROTEIN TVP38-RELATED"/>
    <property type="match status" value="1"/>
</dbReference>
<evidence type="ECO:0000313" key="8">
    <source>
        <dbReference type="EMBL" id="KAK9791575.1"/>
    </source>
</evidence>
<keyword evidence="4 6" id="KW-1133">Transmembrane helix</keyword>
<organism evidence="8 9">
    <name type="scientific">Symbiochloris irregularis</name>
    <dbReference type="NCBI Taxonomy" id="706552"/>
    <lineage>
        <taxon>Eukaryota</taxon>
        <taxon>Viridiplantae</taxon>
        <taxon>Chlorophyta</taxon>
        <taxon>core chlorophytes</taxon>
        <taxon>Trebouxiophyceae</taxon>
        <taxon>Trebouxiales</taxon>
        <taxon>Trebouxiaceae</taxon>
        <taxon>Symbiochloris</taxon>
    </lineage>
</organism>
<gene>
    <name evidence="8" type="ORF">WJX73_009469</name>
</gene>
<dbReference type="InterPro" id="IPR015414">
    <property type="entry name" value="TMEM64"/>
</dbReference>
<feature type="transmembrane region" description="Helical" evidence="6">
    <location>
        <begin position="203"/>
        <end position="225"/>
    </location>
</feature>
<evidence type="ECO:0000256" key="3">
    <source>
        <dbReference type="ARBA" id="ARBA00022692"/>
    </source>
</evidence>
<evidence type="ECO:0000256" key="1">
    <source>
        <dbReference type="ARBA" id="ARBA00004651"/>
    </source>
</evidence>
<accession>A0AAW1NRE4</accession>
<dbReference type="InterPro" id="IPR032816">
    <property type="entry name" value="VTT_dom"/>
</dbReference>
<dbReference type="AlphaFoldDB" id="A0AAW1NRE4"/>
<dbReference type="Proteomes" id="UP001465755">
    <property type="component" value="Unassembled WGS sequence"/>
</dbReference>
<comment type="subcellular location">
    <subcellularLocation>
        <location evidence="1">Cell membrane</location>
        <topology evidence="1">Multi-pass membrane protein</topology>
    </subcellularLocation>
</comment>
<protein>
    <recommendedName>
        <fullName evidence="7">VTT domain-containing protein</fullName>
    </recommendedName>
</protein>
<comment type="caution">
    <text evidence="8">The sequence shown here is derived from an EMBL/GenBank/DDBJ whole genome shotgun (WGS) entry which is preliminary data.</text>
</comment>
<dbReference type="PANTHER" id="PTHR12677:SF59">
    <property type="entry name" value="GOLGI APPARATUS MEMBRANE PROTEIN TVP38-RELATED"/>
    <property type="match status" value="1"/>
</dbReference>
<evidence type="ECO:0000256" key="6">
    <source>
        <dbReference type="SAM" id="Phobius"/>
    </source>
</evidence>
<dbReference type="EMBL" id="JALJOQ010000176">
    <property type="protein sequence ID" value="KAK9791575.1"/>
    <property type="molecule type" value="Genomic_DNA"/>
</dbReference>
<keyword evidence="2" id="KW-1003">Cell membrane</keyword>